<dbReference type="EMBL" id="MQVM01000005">
    <property type="protein sequence ID" value="ONH76027.1"/>
    <property type="molecule type" value="Genomic_DNA"/>
</dbReference>
<evidence type="ECO:0000256" key="9">
    <source>
        <dbReference type="ARBA" id="ARBA00023136"/>
    </source>
</evidence>
<dbReference type="GO" id="GO:0050660">
    <property type="term" value="F:flavin adenine dinucleotide binding"/>
    <property type="evidence" value="ECO:0007669"/>
    <property type="project" value="UniProtKB-UniRule"/>
</dbReference>
<comment type="cofactor">
    <cofactor evidence="1 10">
        <name>FAD</name>
        <dbReference type="ChEBI" id="CHEBI:57692"/>
    </cofactor>
</comment>
<accession>A0A099NX62</accession>
<keyword evidence="10" id="KW-0256">Endoplasmic reticulum</keyword>
<evidence type="ECO:0000256" key="3">
    <source>
        <dbReference type="ARBA" id="ARBA00008802"/>
    </source>
</evidence>
<evidence type="ECO:0000256" key="7">
    <source>
        <dbReference type="ARBA" id="ARBA00022848"/>
    </source>
</evidence>
<keyword evidence="9 10" id="KW-0472">Membrane</keyword>
<evidence type="ECO:0000256" key="4">
    <source>
        <dbReference type="ARBA" id="ARBA00012312"/>
    </source>
</evidence>
<dbReference type="EMBL" id="JQFK01000065">
    <property type="protein sequence ID" value="KGK36532.1"/>
    <property type="molecule type" value="Genomic_DNA"/>
</dbReference>
<dbReference type="eggNOG" id="KOG1298">
    <property type="taxonomic scope" value="Eukaryota"/>
</dbReference>
<organism evidence="13 16">
    <name type="scientific">Pichia kudriavzevii</name>
    <name type="common">Yeast</name>
    <name type="synonym">Issatchenkia orientalis</name>
    <dbReference type="NCBI Taxonomy" id="4909"/>
    <lineage>
        <taxon>Eukaryota</taxon>
        <taxon>Fungi</taxon>
        <taxon>Dikarya</taxon>
        <taxon>Ascomycota</taxon>
        <taxon>Saccharomycotina</taxon>
        <taxon>Pichiomycetes</taxon>
        <taxon>Pichiales</taxon>
        <taxon>Pichiaceae</taxon>
        <taxon>Pichia</taxon>
    </lineage>
</organism>
<evidence type="ECO:0000256" key="5">
    <source>
        <dbReference type="ARBA" id="ARBA00022630"/>
    </source>
</evidence>
<comment type="subcellular location">
    <subcellularLocation>
        <location evidence="10">Endoplasmic reticulum membrane</location>
        <topology evidence="10">Multi-pass membrane protein</topology>
    </subcellularLocation>
    <subcellularLocation>
        <location evidence="2">Microsome membrane</location>
        <topology evidence="2">Multi-pass membrane protein</topology>
    </subcellularLocation>
</comment>
<comment type="function">
    <text evidence="10">Catalyzes the stereospecific oxidation of squalene to (S)-2,3-epoxysqualene, and is considered to be a rate-limiting enzyme in steroid biosynthesis.</text>
</comment>
<evidence type="ECO:0000313" key="14">
    <source>
        <dbReference type="EMBL" id="ONH76027.1"/>
    </source>
</evidence>
<evidence type="ECO:0000256" key="8">
    <source>
        <dbReference type="ARBA" id="ARBA00023002"/>
    </source>
</evidence>
<evidence type="ECO:0000256" key="10">
    <source>
        <dbReference type="RuleBase" id="RU367121"/>
    </source>
</evidence>
<dbReference type="EC" id="1.14.14.17" evidence="4 10"/>
<dbReference type="GO" id="GO:0005789">
    <property type="term" value="C:endoplasmic reticulum membrane"/>
    <property type="evidence" value="ECO:0007669"/>
    <property type="project" value="UniProtKB-SubCell"/>
</dbReference>
<dbReference type="InterPro" id="IPR040125">
    <property type="entry name" value="Squalene_monox"/>
</dbReference>
<dbReference type="PANTHER" id="PTHR10835:SF0">
    <property type="entry name" value="SQUALENE MONOOXYGENASE"/>
    <property type="match status" value="1"/>
</dbReference>
<dbReference type="EMBL" id="CP028775">
    <property type="protein sequence ID" value="AWU76853.1"/>
    <property type="molecule type" value="Genomic_DNA"/>
</dbReference>
<dbReference type="HOGENOM" id="CLU_026390_0_0_1"/>
<dbReference type="PRINTS" id="PR00420">
    <property type="entry name" value="RNGMNOXGNASE"/>
</dbReference>
<dbReference type="Gene3D" id="3.50.50.60">
    <property type="entry name" value="FAD/NAD(P)-binding domain"/>
    <property type="match status" value="1"/>
</dbReference>
<keyword evidence="19" id="KW-1185">Reference proteome</keyword>
<dbReference type="VEuPathDB" id="FungiDB:C5L36_0C07670"/>
<evidence type="ECO:0000256" key="6">
    <source>
        <dbReference type="ARBA" id="ARBA00022827"/>
    </source>
</evidence>
<reference evidence="14" key="4">
    <citation type="submission" date="2017-01" db="EMBL/GenBank/DDBJ databases">
        <authorList>
            <person name="Mah S.A."/>
            <person name="Swanson W.J."/>
            <person name="Moy G.W."/>
            <person name="Vacquier V.D."/>
        </authorList>
    </citation>
    <scope>NUCLEOTIDE SEQUENCE [LARGE SCALE GENOMIC DNA]</scope>
    <source>
        <strain evidence="14">129</strain>
    </source>
</reference>
<reference evidence="15 18" key="5">
    <citation type="submission" date="2017-05" db="EMBL/GenBank/DDBJ databases">
        <title>The Genome Sequence of Candida krusei Ckrusei653.</title>
        <authorList>
            <person name="Cuomo C."/>
            <person name="Forche A."/>
            <person name="Young S."/>
            <person name="Abouelleil A."/>
            <person name="Cao P."/>
            <person name="Chapman S."/>
            <person name="Cusick C."/>
            <person name="Shea T."/>
            <person name="Nusbaum C."/>
            <person name="Birren B."/>
        </authorList>
    </citation>
    <scope>NUCLEOTIDE SEQUENCE [LARGE SCALE GENOMIC DNA]</scope>
    <source>
        <strain evidence="15 18">Ckrusei653</strain>
    </source>
</reference>
<dbReference type="Pfam" id="PF08491">
    <property type="entry name" value="SE"/>
    <property type="match status" value="1"/>
</dbReference>
<dbReference type="Proteomes" id="UP000029867">
    <property type="component" value="Unassembled WGS sequence"/>
</dbReference>
<dbReference type="GO" id="GO:0005811">
    <property type="term" value="C:lipid droplet"/>
    <property type="evidence" value="ECO:0007669"/>
    <property type="project" value="EnsemblFungi"/>
</dbReference>
<dbReference type="AlphaFoldDB" id="A0A099NX62"/>
<evidence type="ECO:0000313" key="16">
    <source>
        <dbReference type="Proteomes" id="UP000029867"/>
    </source>
</evidence>
<dbReference type="Proteomes" id="UP000195871">
    <property type="component" value="Unassembled WGS sequence"/>
</dbReference>
<dbReference type="GO" id="GO:0006696">
    <property type="term" value="P:ergosterol biosynthetic process"/>
    <property type="evidence" value="ECO:0007669"/>
    <property type="project" value="EnsemblFungi"/>
</dbReference>
<keyword evidence="10" id="KW-1133">Transmembrane helix</keyword>
<dbReference type="InterPro" id="IPR013698">
    <property type="entry name" value="Squalene_epoxidase"/>
</dbReference>
<keyword evidence="14" id="KW-0503">Monooxygenase</keyword>
<dbReference type="SUPFAM" id="SSF51905">
    <property type="entry name" value="FAD/NAD(P)-binding domain"/>
    <property type="match status" value="1"/>
</dbReference>
<dbReference type="UniPathway" id="UPA00767">
    <property type="reaction ID" value="UER00752"/>
</dbReference>
<evidence type="ECO:0000313" key="19">
    <source>
        <dbReference type="Proteomes" id="UP000249293"/>
    </source>
</evidence>
<keyword evidence="7" id="KW-0492">Microsome</keyword>
<evidence type="ECO:0000256" key="1">
    <source>
        <dbReference type="ARBA" id="ARBA00001974"/>
    </source>
</evidence>
<evidence type="ECO:0000313" key="17">
    <source>
        <dbReference type="Proteomes" id="UP000189274"/>
    </source>
</evidence>
<dbReference type="Proteomes" id="UP000189274">
    <property type="component" value="Unassembled WGS sequence"/>
</dbReference>
<evidence type="ECO:0000313" key="18">
    <source>
        <dbReference type="Proteomes" id="UP000195871"/>
    </source>
</evidence>
<keyword evidence="8 10" id="KW-0560">Oxidoreductase</keyword>
<feature type="domain" description="Squalene epoxidase" evidence="11">
    <location>
        <begin position="193"/>
        <end position="472"/>
    </location>
</feature>
<gene>
    <name evidence="14" type="ORF">BOH78_1401</name>
    <name evidence="12" type="ORF">C5L36_0C07670</name>
    <name evidence="15" type="ORF">CAS74_000786</name>
    <name evidence="13" type="ORF">JL09_g4314</name>
</gene>
<evidence type="ECO:0000256" key="2">
    <source>
        <dbReference type="ARBA" id="ARBA00004154"/>
    </source>
</evidence>
<sequence>MSQENTNYDAIVIGAGVVGPCLAKCLASQGRKVLIVEREWTKPNRIVGELMQPAGLLALKRLGMAKAVNNIEAIQVDGYYVSYFGKGVTIPYPTKDVLKNLNTKPVPGAIKENDVEDDGDRIATDTTLNMKEWENSETVKGVALHHGEFLMNLREICLREKNVTKLEGNVTDIVYDGDRVVGVKVQNQGVFNASLVFSCDGIYSKFRKQLAEDHVPSIGSYFIALDLVDAPLPSKYHGHVLLGEHAPVLIYQISPHHSRILCAYRSKTLPKKQEVLDYLRKSVLPNLPDQVKPSFEKAYEESVNGSSIYKAMPNQFLTARLNDVPGFICVGDSLNMRHPLTGGGMTVGLNDCALLVEILSELTNEQLKDHNLVFDAMTRFHDERKPLDVVINTLSIALYSLFAADSSSLSILQRGCFHYFLRGGDSISGPVGLLSGMTPRPSLLFYHFFAVAFYSCWINIKEKGVLGFPIALIQNTLALITACNVLLPFLSREIFS</sequence>
<dbReference type="InterPro" id="IPR036188">
    <property type="entry name" value="FAD/NAD-bd_sf"/>
</dbReference>
<feature type="transmembrane region" description="Helical" evidence="10">
    <location>
        <begin position="466"/>
        <end position="490"/>
    </location>
</feature>
<dbReference type="Proteomes" id="UP000249293">
    <property type="component" value="Chromosome 3"/>
</dbReference>
<dbReference type="SMR" id="A0A099NX62"/>
<proteinExistence type="inferred from homology"/>
<comment type="similarity">
    <text evidence="3 10">Belongs to the squalene monooxygenase family.</text>
</comment>
<dbReference type="OrthoDB" id="1678617at2759"/>
<name>A0A099NX62_PICKU</name>
<dbReference type="GO" id="GO:0004506">
    <property type="term" value="F:squalene monooxygenase activity"/>
    <property type="evidence" value="ECO:0007669"/>
    <property type="project" value="UniProtKB-UniRule"/>
</dbReference>
<keyword evidence="10" id="KW-0812">Transmembrane</keyword>
<evidence type="ECO:0000313" key="13">
    <source>
        <dbReference type="EMBL" id="KGK36532.1"/>
    </source>
</evidence>
<reference evidence="17" key="3">
    <citation type="journal article" date="2017" name="Genome Announc.">
        <title>Genome sequences of Cyberlindnera fabianii 65, Pichia kudriavzevii 129, and Saccharomyces cerevisiae 131 isolated from fermented masau fruits in Zimbabwe.</title>
        <authorList>
            <person name="van Rijswijck I.M.H."/>
            <person name="Derks M.F.L."/>
            <person name="Abee T."/>
            <person name="de Ridder D."/>
            <person name="Smid E.J."/>
        </authorList>
    </citation>
    <scope>NUCLEOTIDE SEQUENCE [LARGE SCALE GENOMIC DNA]</scope>
    <source>
        <strain evidence="17">129</strain>
    </source>
</reference>
<keyword evidence="5 10" id="KW-0285">Flavoprotein</keyword>
<dbReference type="PANTHER" id="PTHR10835">
    <property type="entry name" value="SQUALENE MONOOXYGENASE"/>
    <property type="match status" value="1"/>
</dbReference>
<evidence type="ECO:0000259" key="11">
    <source>
        <dbReference type="Pfam" id="PF08491"/>
    </source>
</evidence>
<reference evidence="16" key="1">
    <citation type="journal article" date="2014" name="Microb. Cell Fact.">
        <title>Exploiting Issatchenkia orientalis SD108 for succinic acid production.</title>
        <authorList>
            <person name="Xiao H."/>
            <person name="Shao Z."/>
            <person name="Jiang Y."/>
            <person name="Dole S."/>
            <person name="Zhao H."/>
        </authorList>
    </citation>
    <scope>NUCLEOTIDE SEQUENCE [LARGE SCALE GENOMIC DNA]</scope>
    <source>
        <strain evidence="16">SD108</strain>
    </source>
</reference>
<comment type="catalytic activity">
    <reaction evidence="10">
        <text>squalene + reduced [NADPH--hemoprotein reductase] + O2 = (S)-2,3-epoxysqualene + oxidized [NADPH--hemoprotein reductase] + H2O + H(+)</text>
        <dbReference type="Rhea" id="RHEA:25282"/>
        <dbReference type="Rhea" id="RHEA-COMP:11964"/>
        <dbReference type="Rhea" id="RHEA-COMP:11965"/>
        <dbReference type="ChEBI" id="CHEBI:15377"/>
        <dbReference type="ChEBI" id="CHEBI:15378"/>
        <dbReference type="ChEBI" id="CHEBI:15379"/>
        <dbReference type="ChEBI" id="CHEBI:15440"/>
        <dbReference type="ChEBI" id="CHEBI:15441"/>
        <dbReference type="ChEBI" id="CHEBI:57618"/>
        <dbReference type="ChEBI" id="CHEBI:58210"/>
        <dbReference type="EC" id="1.14.14.17"/>
    </reaction>
</comment>
<dbReference type="STRING" id="4909.A0A099NX62"/>
<protein>
    <recommendedName>
        <fullName evidence="4 10">Squalene monooxygenase</fullName>
        <ecNumber evidence="4 10">1.14.14.17</ecNumber>
    </recommendedName>
</protein>
<feature type="transmembrane region" description="Helical" evidence="10">
    <location>
        <begin position="443"/>
        <end position="460"/>
    </location>
</feature>
<reference evidence="13" key="2">
    <citation type="submission" date="2014-08" db="EMBL/GenBank/DDBJ databases">
        <title>Exploiting Issatchenkia orientalis SD108 for Succinic Acid Production.</title>
        <authorList>
            <person name="Xiao H."/>
            <person name="Shao Z."/>
            <person name="Jiang Y."/>
            <person name="Dole S."/>
            <person name="Zhao H."/>
        </authorList>
    </citation>
    <scope>NUCLEOTIDE SEQUENCE [LARGE SCALE GENOMIC DNA]</scope>
    <source>
        <strain evidence="13">SD108</strain>
    </source>
</reference>
<evidence type="ECO:0000313" key="12">
    <source>
        <dbReference type="EMBL" id="AWU76853.1"/>
    </source>
</evidence>
<keyword evidence="6 10" id="KW-0274">FAD</keyword>
<reference evidence="12 19" key="6">
    <citation type="submission" date="2018-06" db="EMBL/GenBank/DDBJ databases">
        <title>Population genomics shows no distinction between pathogenic Candida krusei and environmental Pichia kudriavzevii: One species, four names.</title>
        <authorList>
            <person name="Douglass A.P."/>
            <person name="Offei B."/>
            <person name="Braun-Galleani S."/>
            <person name="Coughlan A.Y."/>
            <person name="Martos A."/>
            <person name="Ortiz-Merino R.A."/>
            <person name="Byrne K.P."/>
            <person name="Wolfe K.H."/>
        </authorList>
    </citation>
    <scope>NUCLEOTIDE SEQUENCE [LARGE SCALE GENOMIC DNA]</scope>
    <source>
        <strain evidence="12 19">CBS573</strain>
    </source>
</reference>
<dbReference type="EMBL" id="NHMM01000001">
    <property type="protein sequence ID" value="OUT24398.1"/>
    <property type="molecule type" value="Genomic_DNA"/>
</dbReference>
<evidence type="ECO:0000313" key="15">
    <source>
        <dbReference type="EMBL" id="OUT24398.1"/>
    </source>
</evidence>